<evidence type="ECO:0000313" key="1">
    <source>
        <dbReference type="EMBL" id="MEJ8475473.1"/>
    </source>
</evidence>
<proteinExistence type="predicted"/>
<sequence>MSSGKLDKIMKSELKDQFTAYAAKCEKGLRQSLLWAYSSQYYKGGFYPDFITQHARFEAELERIRKPFLKALENARKANPHLTDTPHEKEYLEKIYQQIALTLKEYIKADTEKKFLPKFLESISGNKKADKKTKPLDVSSLAKAGLDVKKGSHEWTVCEVMVQHILDGDDNKAQALFPKLQKFKTLEKALKKVRFNDLLKAFKKAGIIPA</sequence>
<accession>A0ABU8TMS6</accession>
<protein>
    <submittedName>
        <fullName evidence="1">Uncharacterized protein</fullName>
    </submittedName>
</protein>
<dbReference type="Proteomes" id="UP001385499">
    <property type="component" value="Unassembled WGS sequence"/>
</dbReference>
<dbReference type="EMBL" id="JBAKIA010000011">
    <property type="protein sequence ID" value="MEJ8475473.1"/>
    <property type="molecule type" value="Genomic_DNA"/>
</dbReference>
<keyword evidence="2" id="KW-1185">Reference proteome</keyword>
<organism evidence="1 2">
    <name type="scientific">Roseibium algae</name>
    <dbReference type="NCBI Taxonomy" id="3123038"/>
    <lineage>
        <taxon>Bacteria</taxon>
        <taxon>Pseudomonadati</taxon>
        <taxon>Pseudomonadota</taxon>
        <taxon>Alphaproteobacteria</taxon>
        <taxon>Hyphomicrobiales</taxon>
        <taxon>Stappiaceae</taxon>
        <taxon>Roseibium</taxon>
    </lineage>
</organism>
<gene>
    <name evidence="1" type="ORF">V6575_15360</name>
</gene>
<name>A0ABU8TMS6_9HYPH</name>
<reference evidence="1 2" key="1">
    <citation type="submission" date="2024-02" db="EMBL/GenBank/DDBJ databases">
        <title>Roseibium algae sp. nov., isolated from marine alga (Grateloupia sp.), showing potential in myo-inositol conversion.</title>
        <authorList>
            <person name="Wang Y."/>
        </authorList>
    </citation>
    <scope>NUCLEOTIDE SEQUENCE [LARGE SCALE GENOMIC DNA]</scope>
    <source>
        <strain evidence="1 2">H3510</strain>
    </source>
</reference>
<dbReference type="RefSeq" id="WP_340275570.1">
    <property type="nucleotide sequence ID" value="NZ_JBAKIA010000011.1"/>
</dbReference>
<comment type="caution">
    <text evidence="1">The sequence shown here is derived from an EMBL/GenBank/DDBJ whole genome shotgun (WGS) entry which is preliminary data.</text>
</comment>
<evidence type="ECO:0000313" key="2">
    <source>
        <dbReference type="Proteomes" id="UP001385499"/>
    </source>
</evidence>